<protein>
    <submittedName>
        <fullName evidence="4">Inositol phosphatase</fullName>
    </submittedName>
</protein>
<dbReference type="SMART" id="SM00128">
    <property type="entry name" value="IPPc"/>
    <property type="match status" value="1"/>
</dbReference>
<feature type="compositionally biased region" description="Gly residues" evidence="2">
    <location>
        <begin position="603"/>
        <end position="613"/>
    </location>
</feature>
<name>A0AAX4PBJ2_9CHLO</name>
<feature type="region of interest" description="Disordered" evidence="2">
    <location>
        <begin position="567"/>
        <end position="613"/>
    </location>
</feature>
<dbReference type="InterPro" id="IPR000300">
    <property type="entry name" value="IPPc"/>
</dbReference>
<evidence type="ECO:0000259" key="3">
    <source>
        <dbReference type="SMART" id="SM00128"/>
    </source>
</evidence>
<dbReference type="AlphaFoldDB" id="A0AAX4PBJ2"/>
<proteinExistence type="inferred from homology"/>
<evidence type="ECO:0000313" key="4">
    <source>
        <dbReference type="EMBL" id="WZN63578.1"/>
    </source>
</evidence>
<dbReference type="PANTHER" id="PTHR11200">
    <property type="entry name" value="INOSITOL 5-PHOSPHATASE"/>
    <property type="match status" value="1"/>
</dbReference>
<dbReference type="InterPro" id="IPR036691">
    <property type="entry name" value="Endo/exonu/phosph_ase_sf"/>
</dbReference>
<comment type="similarity">
    <text evidence="1">Belongs to the inositol polyphosphate 5-phosphatase family.</text>
</comment>
<evidence type="ECO:0000256" key="1">
    <source>
        <dbReference type="ARBA" id="ARBA00010768"/>
    </source>
</evidence>
<sequence length="698" mass="77121">MEDEDLRGEEADQVGDLPTSTSFGASKLNRQKSRPKFLSRVSLVNALKAYTSNEALNFPTFDVLKETTKLGFRKRQKRTFEVDIRNRNIRNLSRAGSVHKKYCVGDIERVERVPGQSDAIDLKFRTANHAYRLIFAKKHNTSAVVMRERFYQLLCLLQCKEAAEAEDEELGKEANEIEKGMRAGSDAGAGAECRVRVDLAGKPQRSLAEALDVGQESVRVVLGTFNLGGKQPPSHQELEHWMPVSSNCDVYVVGVQECNYKPQVRQQQEGPAASKAVAGHGKGDSCDQDWLCTLQEHFRPGGHVLLGSHSIQHTAAIKLTVFVHQRHAFKVKNVCWDAYACGVGGVYGNKGAVGCRLYLNETPLVFVNVHLAAHEGAAHDRNVNTANILQKLSLGGNQSLDVLPQTSYLFYLGDLNYRVNIEYQEAVRLVKEKNQRELVLKDELQGERQKNRTLSEMKECPIEFPPTYRYNVPREKCELSFSNKKNQTPSYTDRILYHACEDAEILPLEYCSCAEVTTSDHIPVRATFDLFTNLPFSMNPGSYLGQNKRRIKFKFISARNIKLASPLLKGGNPNASGSQGKGSVGSRENVVQNPSSATASASPGGGHAGGVGLGNSLKQKARVLTGTMVLDPLKEDEEDLGSGGKRWEATKTNQKCVNLSIKFFWPFGFDGKCKTEVVEASAMEGDSSSSLSHSINAD</sequence>
<accession>A0AAX4PBJ2</accession>
<organism evidence="4 5">
    <name type="scientific">Chloropicon roscoffensis</name>
    <dbReference type="NCBI Taxonomy" id="1461544"/>
    <lineage>
        <taxon>Eukaryota</taxon>
        <taxon>Viridiplantae</taxon>
        <taxon>Chlorophyta</taxon>
        <taxon>Chloropicophyceae</taxon>
        <taxon>Chloropicales</taxon>
        <taxon>Chloropicaceae</taxon>
        <taxon>Chloropicon</taxon>
    </lineage>
</organism>
<evidence type="ECO:0000313" key="5">
    <source>
        <dbReference type="Proteomes" id="UP001472866"/>
    </source>
</evidence>
<feature type="compositionally biased region" description="Acidic residues" evidence="2">
    <location>
        <begin position="1"/>
        <end position="13"/>
    </location>
</feature>
<dbReference type="Pfam" id="PF22669">
    <property type="entry name" value="Exo_endo_phos2"/>
    <property type="match status" value="1"/>
</dbReference>
<dbReference type="GO" id="GO:0046856">
    <property type="term" value="P:phosphatidylinositol dephosphorylation"/>
    <property type="evidence" value="ECO:0007669"/>
    <property type="project" value="InterPro"/>
</dbReference>
<dbReference type="EMBL" id="CP151508">
    <property type="protein sequence ID" value="WZN63578.1"/>
    <property type="molecule type" value="Genomic_DNA"/>
</dbReference>
<dbReference type="Proteomes" id="UP001472866">
    <property type="component" value="Chromosome 08"/>
</dbReference>
<keyword evidence="5" id="KW-1185">Reference proteome</keyword>
<dbReference type="Pfam" id="PF25404">
    <property type="entry name" value="PH_29"/>
    <property type="match status" value="1"/>
</dbReference>
<dbReference type="InterPro" id="IPR057607">
    <property type="entry name" value="PH_kinetoplastids"/>
</dbReference>
<gene>
    <name evidence="4" type="ORF">HKI87_08g51270</name>
</gene>
<reference evidence="4 5" key="1">
    <citation type="submission" date="2024-03" db="EMBL/GenBank/DDBJ databases">
        <title>Complete genome sequence of the green alga Chloropicon roscoffensis RCC1871.</title>
        <authorList>
            <person name="Lemieux C."/>
            <person name="Pombert J.-F."/>
            <person name="Otis C."/>
            <person name="Turmel M."/>
        </authorList>
    </citation>
    <scope>NUCLEOTIDE SEQUENCE [LARGE SCALE GENOMIC DNA]</scope>
    <source>
        <strain evidence="4 5">RCC1871</strain>
    </source>
</reference>
<feature type="region of interest" description="Disordered" evidence="2">
    <location>
        <begin position="1"/>
        <end position="28"/>
    </location>
</feature>
<dbReference type="GO" id="GO:0004439">
    <property type="term" value="F:phosphatidylinositol-4,5-bisphosphate 5-phosphatase activity"/>
    <property type="evidence" value="ECO:0007669"/>
    <property type="project" value="TreeGrafter"/>
</dbReference>
<dbReference type="SUPFAM" id="SSF56219">
    <property type="entry name" value="DNase I-like"/>
    <property type="match status" value="1"/>
</dbReference>
<dbReference type="PANTHER" id="PTHR11200:SF291">
    <property type="entry name" value="INOSITOL 5-PHOSPHATASE"/>
    <property type="match status" value="1"/>
</dbReference>
<evidence type="ECO:0000256" key="2">
    <source>
        <dbReference type="SAM" id="MobiDB-lite"/>
    </source>
</evidence>
<feature type="domain" description="Inositol polyphosphate-related phosphatase" evidence="3">
    <location>
        <begin position="216"/>
        <end position="535"/>
    </location>
</feature>
<dbReference type="InterPro" id="IPR046985">
    <property type="entry name" value="IP5"/>
</dbReference>
<dbReference type="Gene3D" id="3.60.10.10">
    <property type="entry name" value="Endonuclease/exonuclease/phosphatase"/>
    <property type="match status" value="1"/>
</dbReference>